<feature type="region of interest" description="Disordered" evidence="1">
    <location>
        <begin position="337"/>
        <end position="384"/>
    </location>
</feature>
<organism evidence="2 3">
    <name type="scientific">Miscanthus lutarioriparius</name>
    <dbReference type="NCBI Taxonomy" id="422564"/>
    <lineage>
        <taxon>Eukaryota</taxon>
        <taxon>Viridiplantae</taxon>
        <taxon>Streptophyta</taxon>
        <taxon>Embryophyta</taxon>
        <taxon>Tracheophyta</taxon>
        <taxon>Spermatophyta</taxon>
        <taxon>Magnoliopsida</taxon>
        <taxon>Liliopsida</taxon>
        <taxon>Poales</taxon>
        <taxon>Poaceae</taxon>
        <taxon>PACMAD clade</taxon>
        <taxon>Panicoideae</taxon>
        <taxon>Andropogonodae</taxon>
        <taxon>Andropogoneae</taxon>
        <taxon>Saccharinae</taxon>
        <taxon>Miscanthus</taxon>
    </lineage>
</organism>
<dbReference type="PANTHER" id="PTHR33377">
    <property type="entry name" value="OS10G0134700 PROTEIN-RELATED"/>
    <property type="match status" value="1"/>
</dbReference>
<evidence type="ECO:0000313" key="3">
    <source>
        <dbReference type="Proteomes" id="UP000604825"/>
    </source>
</evidence>
<evidence type="ECO:0000313" key="2">
    <source>
        <dbReference type="EMBL" id="CAD6221507.1"/>
    </source>
</evidence>
<keyword evidence="3" id="KW-1185">Reference proteome</keyword>
<dbReference type="PANTHER" id="PTHR33377:SF4">
    <property type="entry name" value="OS07G0285800 PROTEIN"/>
    <property type="match status" value="1"/>
</dbReference>
<gene>
    <name evidence="2" type="ORF">NCGR_LOCUS14773</name>
</gene>
<comment type="caution">
    <text evidence="2">The sequence shown here is derived from an EMBL/GenBank/DDBJ whole genome shotgun (WGS) entry which is preliminary data.</text>
</comment>
<reference evidence="2" key="1">
    <citation type="submission" date="2020-10" db="EMBL/GenBank/DDBJ databases">
        <authorList>
            <person name="Han B."/>
            <person name="Lu T."/>
            <person name="Zhao Q."/>
            <person name="Huang X."/>
            <person name="Zhao Y."/>
        </authorList>
    </citation>
    <scope>NUCLEOTIDE SEQUENCE</scope>
</reference>
<sequence>MLRSALVQEAVSRGVSFVLGWREEKASQGHLKERLEMAANELELALERSAKLPITDVSLLQRRKMIKRGYVEAMELLKKDKQQAVPPGQELQVAQGVKRKRWFDCAKNMSLKPFVALSTDAVKRFEWYADHAGRFVRDVESGCSLHHNTFCNPIVRHLLEGKTFWYDLKQGNVQRKVRIFPMYFDERGVEAQLVYSYMDSTMIEKCFNLVLSLRLSESTDIVGVAIKGLQLLTAEFKHPVECAMGELTLLRNLQDTADLSGTPLVRCCEVIYTMQTQLLRPDPTCCKGLCANNNNVSSELSDILPEQVILWGFDCYIPALESSTRSSFDEVGRGTLRFASSRPPSPAGACTEAPQRGLEGPGRRRCSAAWGPPTAAATPPAPLGVREVAKAPLKAMDLATEMTSSAASSEVSGLLNWKDS</sequence>
<dbReference type="Pfam" id="PF08224">
    <property type="entry name" value="DUF1719"/>
    <property type="match status" value="1"/>
</dbReference>
<protein>
    <submittedName>
        <fullName evidence="2">Uncharacterized protein</fullName>
    </submittedName>
</protein>
<proteinExistence type="predicted"/>
<feature type="compositionally biased region" description="Low complexity" evidence="1">
    <location>
        <begin position="368"/>
        <end position="378"/>
    </location>
</feature>
<dbReference type="Proteomes" id="UP000604825">
    <property type="component" value="Unassembled WGS sequence"/>
</dbReference>
<dbReference type="InterPro" id="IPR013181">
    <property type="entry name" value="DUF1719"/>
</dbReference>
<accession>A0A811NGL8</accession>
<dbReference type="AlphaFoldDB" id="A0A811NGL8"/>
<name>A0A811NGL8_9POAL</name>
<evidence type="ECO:0000256" key="1">
    <source>
        <dbReference type="SAM" id="MobiDB-lite"/>
    </source>
</evidence>
<dbReference type="OrthoDB" id="655353at2759"/>
<dbReference type="SMART" id="SM01157">
    <property type="entry name" value="DUF1719"/>
    <property type="match status" value="1"/>
</dbReference>
<dbReference type="EMBL" id="CAJGYO010000003">
    <property type="protein sequence ID" value="CAD6221507.1"/>
    <property type="molecule type" value="Genomic_DNA"/>
</dbReference>